<sequence>MRLFLRRLFYMASFEKRGKKWRAVVSAIEGANRVKRTKTFPTKREAVAWAVKVESSKIDGYEIARSKITLPEYFLEWYERYRKPDIRESTQARYISEYHRVINLFDGIKLDQLTTPLIQDKLDEYGKTVAYTTIAKFWDIVKSSLRDAHIDGLIKKDIWSRVKVRSTKSGAHKGVLSAKEFVKLQSYLYQHIDSDSDLGILIALETGARLGEIAAITINDIDFKKSTISISKSYSVAVQKVTETKNEQSHRIISITNDLKNVLHEHQSNLPLYSHYYNRQFSRRLNYILENLDIPRIRFHDLRHSHASFLLYNDVSIDYVSKRLGHKNTRITLDVYAHMLKEKEQEQDQIALSFLSSSPQMSPDSKNNA</sequence>
<evidence type="ECO:0000256" key="2">
    <source>
        <dbReference type="ARBA" id="ARBA00022908"/>
    </source>
</evidence>
<dbReference type="Pfam" id="PF14659">
    <property type="entry name" value="Phage_int_SAM_3"/>
    <property type="match status" value="1"/>
</dbReference>
<dbReference type="OrthoDB" id="9803188at2"/>
<dbReference type="GO" id="GO:0003677">
    <property type="term" value="F:DNA binding"/>
    <property type="evidence" value="ECO:0007669"/>
    <property type="project" value="UniProtKB-KW"/>
</dbReference>
<dbReference type="InterPro" id="IPR013762">
    <property type="entry name" value="Integrase-like_cat_sf"/>
</dbReference>
<keyword evidence="2" id="KW-0229">DNA integration</keyword>
<dbReference type="InterPro" id="IPR011010">
    <property type="entry name" value="DNA_brk_join_enz"/>
</dbReference>
<keyword evidence="4" id="KW-0233">DNA recombination</keyword>
<dbReference type="Proteomes" id="UP000442244">
    <property type="component" value="Unassembled WGS sequence"/>
</dbReference>
<protein>
    <submittedName>
        <fullName evidence="6">Site-specific integrase</fullName>
    </submittedName>
</protein>
<dbReference type="EMBL" id="SDGY01000001">
    <property type="protein sequence ID" value="TYC46825.1"/>
    <property type="molecule type" value="Genomic_DNA"/>
</dbReference>
<organism evidence="6 7">
    <name type="scientific">Leuconostoc litchii</name>
    <dbReference type="NCBI Taxonomy" id="1981069"/>
    <lineage>
        <taxon>Bacteria</taxon>
        <taxon>Bacillati</taxon>
        <taxon>Bacillota</taxon>
        <taxon>Bacilli</taxon>
        <taxon>Lactobacillales</taxon>
        <taxon>Lactobacillaceae</taxon>
        <taxon>Leuconostoc</taxon>
    </lineage>
</organism>
<dbReference type="Gene3D" id="1.10.150.130">
    <property type="match status" value="1"/>
</dbReference>
<dbReference type="AlphaFoldDB" id="A0A6P2CLF2"/>
<evidence type="ECO:0000259" key="5">
    <source>
        <dbReference type="PROSITE" id="PS51898"/>
    </source>
</evidence>
<evidence type="ECO:0000256" key="3">
    <source>
        <dbReference type="ARBA" id="ARBA00023125"/>
    </source>
</evidence>
<dbReference type="PANTHER" id="PTHR30349">
    <property type="entry name" value="PHAGE INTEGRASE-RELATED"/>
    <property type="match status" value="1"/>
</dbReference>
<proteinExistence type="inferred from homology"/>
<keyword evidence="3" id="KW-0238">DNA-binding</keyword>
<dbReference type="GO" id="GO:0006310">
    <property type="term" value="P:DNA recombination"/>
    <property type="evidence" value="ECO:0007669"/>
    <property type="project" value="UniProtKB-KW"/>
</dbReference>
<comment type="similarity">
    <text evidence="1">Belongs to the 'phage' integrase family.</text>
</comment>
<comment type="caution">
    <text evidence="6">The sequence shown here is derived from an EMBL/GenBank/DDBJ whole genome shotgun (WGS) entry which is preliminary data.</text>
</comment>
<dbReference type="SUPFAM" id="SSF56349">
    <property type="entry name" value="DNA breaking-rejoining enzymes"/>
    <property type="match status" value="1"/>
</dbReference>
<evidence type="ECO:0000313" key="7">
    <source>
        <dbReference type="Proteomes" id="UP000442244"/>
    </source>
</evidence>
<accession>A0A6P2CLF2</accession>
<evidence type="ECO:0000313" key="6">
    <source>
        <dbReference type="EMBL" id="TYC46825.1"/>
    </source>
</evidence>
<dbReference type="Gene3D" id="1.10.443.10">
    <property type="entry name" value="Intergrase catalytic core"/>
    <property type="match status" value="1"/>
</dbReference>
<name>A0A6P2CLF2_9LACO</name>
<dbReference type="CDD" id="cd01189">
    <property type="entry name" value="INT_ICEBs1_C_like"/>
    <property type="match status" value="1"/>
</dbReference>
<dbReference type="InterPro" id="IPR002104">
    <property type="entry name" value="Integrase_catalytic"/>
</dbReference>
<dbReference type="InterPro" id="IPR050090">
    <property type="entry name" value="Tyrosine_recombinase_XerCD"/>
</dbReference>
<evidence type="ECO:0000256" key="4">
    <source>
        <dbReference type="ARBA" id="ARBA00023172"/>
    </source>
</evidence>
<keyword evidence="7" id="KW-1185">Reference proteome</keyword>
<dbReference type="PANTHER" id="PTHR30349:SF64">
    <property type="entry name" value="PROPHAGE INTEGRASE INTD-RELATED"/>
    <property type="match status" value="1"/>
</dbReference>
<dbReference type="PROSITE" id="PS51898">
    <property type="entry name" value="TYR_RECOMBINASE"/>
    <property type="match status" value="1"/>
</dbReference>
<reference evidence="6 7" key="1">
    <citation type="submission" date="2019-01" db="EMBL/GenBank/DDBJ databases">
        <title>Leuconostoc litchii sp. nov., a novel lactic acid bacterium isolated from lychee.</title>
        <authorList>
            <person name="Wang L.-T."/>
        </authorList>
    </citation>
    <scope>NUCLEOTIDE SEQUENCE [LARGE SCALE GENOMIC DNA]</scope>
    <source>
        <strain evidence="6 7">MB7</strain>
    </source>
</reference>
<dbReference type="InterPro" id="IPR004107">
    <property type="entry name" value="Integrase_SAM-like_N"/>
</dbReference>
<feature type="domain" description="Tyr recombinase" evidence="5">
    <location>
        <begin position="171"/>
        <end position="349"/>
    </location>
</feature>
<gene>
    <name evidence="6" type="ORF">ESZ47_01405</name>
</gene>
<dbReference type="Pfam" id="PF00589">
    <property type="entry name" value="Phage_integrase"/>
    <property type="match status" value="1"/>
</dbReference>
<dbReference type="GO" id="GO:0015074">
    <property type="term" value="P:DNA integration"/>
    <property type="evidence" value="ECO:0007669"/>
    <property type="project" value="UniProtKB-KW"/>
</dbReference>
<evidence type="ECO:0000256" key="1">
    <source>
        <dbReference type="ARBA" id="ARBA00008857"/>
    </source>
</evidence>
<dbReference type="InterPro" id="IPR010998">
    <property type="entry name" value="Integrase_recombinase_N"/>
</dbReference>